<accession>A0A239C439</accession>
<dbReference type="SUPFAM" id="SSF158694">
    <property type="entry name" value="UraD-Like"/>
    <property type="match status" value="1"/>
</dbReference>
<name>A0A239C439_9ACTN</name>
<dbReference type="InterPro" id="IPR017595">
    <property type="entry name" value="OHCU_decarboxylase-2"/>
</dbReference>
<dbReference type="PANTHER" id="PTHR43466:SF1">
    <property type="entry name" value="2-OXO-4-HYDROXY-4-CARBOXY-5-UREIDOIMIDAZOLINE DECARBOXYLASE-RELATED"/>
    <property type="match status" value="1"/>
</dbReference>
<dbReference type="EC" id="4.1.1.97" evidence="3"/>
<dbReference type="InterPro" id="IPR018020">
    <property type="entry name" value="OHCU_decarboxylase"/>
</dbReference>
<keyword evidence="10" id="KW-1185">Reference proteome</keyword>
<feature type="region of interest" description="Disordered" evidence="7">
    <location>
        <begin position="77"/>
        <end position="134"/>
    </location>
</feature>
<evidence type="ECO:0000313" key="9">
    <source>
        <dbReference type="EMBL" id="SNS14113.1"/>
    </source>
</evidence>
<comment type="pathway">
    <text evidence="2">Purine metabolism; urate degradation; (S)-allantoin from urate: step 3/3.</text>
</comment>
<evidence type="ECO:0000259" key="8">
    <source>
        <dbReference type="Pfam" id="PF09349"/>
    </source>
</evidence>
<keyword evidence="4" id="KW-0659">Purine metabolism</keyword>
<gene>
    <name evidence="9" type="ORF">SAMN05216276_1004261</name>
</gene>
<keyword evidence="6" id="KW-0456">Lyase</keyword>
<dbReference type="GO" id="GO:0019628">
    <property type="term" value="P:urate catabolic process"/>
    <property type="evidence" value="ECO:0007669"/>
    <property type="project" value="TreeGrafter"/>
</dbReference>
<evidence type="ECO:0000256" key="7">
    <source>
        <dbReference type="SAM" id="MobiDB-lite"/>
    </source>
</evidence>
<dbReference type="Pfam" id="PF09349">
    <property type="entry name" value="OHCU_decarbox"/>
    <property type="match status" value="1"/>
</dbReference>
<dbReference type="Gene3D" id="1.10.3330.10">
    <property type="entry name" value="Oxo-4-hydroxy-4-carboxy-5-ureidoimidazoline decarboxylase"/>
    <property type="match status" value="1"/>
</dbReference>
<comment type="catalytic activity">
    <reaction evidence="1">
        <text>5-hydroxy-2-oxo-4-ureido-2,5-dihydro-1H-imidazole-5-carboxylate + H(+) = (S)-allantoin + CO2</text>
        <dbReference type="Rhea" id="RHEA:26301"/>
        <dbReference type="ChEBI" id="CHEBI:15378"/>
        <dbReference type="ChEBI" id="CHEBI:15678"/>
        <dbReference type="ChEBI" id="CHEBI:16526"/>
        <dbReference type="ChEBI" id="CHEBI:58639"/>
        <dbReference type="EC" id="4.1.1.97"/>
    </reaction>
</comment>
<dbReference type="OrthoDB" id="5243781at2"/>
<organism evidence="9 10">
    <name type="scientific">Streptosporangium subroseum</name>
    <dbReference type="NCBI Taxonomy" id="106412"/>
    <lineage>
        <taxon>Bacteria</taxon>
        <taxon>Bacillati</taxon>
        <taxon>Actinomycetota</taxon>
        <taxon>Actinomycetes</taxon>
        <taxon>Streptosporangiales</taxon>
        <taxon>Streptosporangiaceae</taxon>
        <taxon>Streptosporangium</taxon>
    </lineage>
</organism>
<keyword evidence="5" id="KW-0210">Decarboxylase</keyword>
<evidence type="ECO:0000256" key="3">
    <source>
        <dbReference type="ARBA" id="ARBA00012257"/>
    </source>
</evidence>
<evidence type="ECO:0000256" key="5">
    <source>
        <dbReference type="ARBA" id="ARBA00022793"/>
    </source>
</evidence>
<evidence type="ECO:0000313" key="10">
    <source>
        <dbReference type="Proteomes" id="UP000198282"/>
    </source>
</evidence>
<evidence type="ECO:0000256" key="2">
    <source>
        <dbReference type="ARBA" id="ARBA00004754"/>
    </source>
</evidence>
<dbReference type="NCBIfam" id="NF010372">
    <property type="entry name" value="PRK13798.1"/>
    <property type="match status" value="1"/>
</dbReference>
<reference evidence="9 10" key="1">
    <citation type="submission" date="2017-06" db="EMBL/GenBank/DDBJ databases">
        <authorList>
            <person name="Kim H.J."/>
            <person name="Triplett B.A."/>
        </authorList>
    </citation>
    <scope>NUCLEOTIDE SEQUENCE [LARGE SCALE GENOMIC DNA]</scope>
    <source>
        <strain evidence="9 10">CGMCC 4.2132</strain>
    </source>
</reference>
<dbReference type="GO" id="GO:0051997">
    <property type="term" value="F:2-oxo-4-hydroxy-4-carboxy-5-ureidoimidazoline decarboxylase activity"/>
    <property type="evidence" value="ECO:0007669"/>
    <property type="project" value="UniProtKB-EC"/>
</dbReference>
<dbReference type="EMBL" id="FZOD01000004">
    <property type="protein sequence ID" value="SNS14113.1"/>
    <property type="molecule type" value="Genomic_DNA"/>
</dbReference>
<sequence>MPNVNSAPPVAGLAGFNALSAAEAEAELLTCCASRAFAREVTALRPYRDLDLLAGAAEAAVRDLEWSGVREALAAHPRIGESRKGGPSPGADRASPADSGESSGGEGPAASREPGRSGRESGWSRQEQSGVGAAGREVLEELAEGNRAYEERFGHVYLICATGLSAEEMLARLRGRLGNDEETERDVVRAELAKITRLRLAKLLGGAA</sequence>
<dbReference type="RefSeq" id="WP_089206226.1">
    <property type="nucleotide sequence ID" value="NZ_FZOD01000004.1"/>
</dbReference>
<dbReference type="AlphaFoldDB" id="A0A239C439"/>
<dbReference type="PANTHER" id="PTHR43466">
    <property type="entry name" value="2-OXO-4-HYDROXY-4-CARBOXY-5-UREIDOIMIDAZOLINE DECARBOXYLASE-RELATED"/>
    <property type="match status" value="1"/>
</dbReference>
<evidence type="ECO:0000256" key="4">
    <source>
        <dbReference type="ARBA" id="ARBA00022631"/>
    </source>
</evidence>
<protein>
    <recommendedName>
        <fullName evidence="3">2-oxo-4-hydroxy-4-carboxy-5-ureidoimidazoline decarboxylase</fullName>
        <ecNumber evidence="3">4.1.1.97</ecNumber>
    </recommendedName>
</protein>
<evidence type="ECO:0000256" key="1">
    <source>
        <dbReference type="ARBA" id="ARBA00001163"/>
    </source>
</evidence>
<dbReference type="GO" id="GO:0006144">
    <property type="term" value="P:purine nucleobase metabolic process"/>
    <property type="evidence" value="ECO:0007669"/>
    <property type="project" value="UniProtKB-KW"/>
</dbReference>
<dbReference type="InterPro" id="IPR036778">
    <property type="entry name" value="OHCU_decarboxylase_sf"/>
</dbReference>
<proteinExistence type="predicted"/>
<dbReference type="Proteomes" id="UP000198282">
    <property type="component" value="Unassembled WGS sequence"/>
</dbReference>
<feature type="domain" description="Oxo-4-hydroxy-4-carboxy-5-ureidoimidazoline decarboxylase" evidence="8">
    <location>
        <begin position="17"/>
        <end position="201"/>
    </location>
</feature>
<dbReference type="NCBIfam" id="TIGR03180">
    <property type="entry name" value="UraD_2"/>
    <property type="match status" value="1"/>
</dbReference>
<evidence type="ECO:0000256" key="6">
    <source>
        <dbReference type="ARBA" id="ARBA00023239"/>
    </source>
</evidence>